<accession>A0A257LUL3</accession>
<comment type="catalytic activity">
    <reaction evidence="10">
        <text>an acyl phosphate + sn-glycerol 3-phosphate = a 1-acyl-sn-glycero-3-phosphate + phosphate</text>
        <dbReference type="Rhea" id="RHEA:34075"/>
        <dbReference type="ChEBI" id="CHEBI:43474"/>
        <dbReference type="ChEBI" id="CHEBI:57597"/>
        <dbReference type="ChEBI" id="CHEBI:57970"/>
        <dbReference type="ChEBI" id="CHEBI:59918"/>
        <dbReference type="EC" id="2.3.1.275"/>
    </reaction>
</comment>
<evidence type="ECO:0000313" key="11">
    <source>
        <dbReference type="EMBL" id="OYV03169.1"/>
    </source>
</evidence>
<keyword evidence="2 10" id="KW-0444">Lipid biosynthesis</keyword>
<evidence type="ECO:0000256" key="4">
    <source>
        <dbReference type="ARBA" id="ARBA00022692"/>
    </source>
</evidence>
<dbReference type="Proteomes" id="UP000216312">
    <property type="component" value="Unassembled WGS sequence"/>
</dbReference>
<dbReference type="EMBL" id="NMUJ01000018">
    <property type="protein sequence ID" value="OYV03169.1"/>
    <property type="molecule type" value="Genomic_DNA"/>
</dbReference>
<dbReference type="EC" id="2.3.1.275" evidence="10"/>
<evidence type="ECO:0000256" key="7">
    <source>
        <dbReference type="ARBA" id="ARBA00023136"/>
    </source>
</evidence>
<evidence type="ECO:0000256" key="10">
    <source>
        <dbReference type="HAMAP-Rule" id="MF_01043"/>
    </source>
</evidence>
<comment type="similarity">
    <text evidence="10">Belongs to the PlsY family.</text>
</comment>
<dbReference type="InterPro" id="IPR003811">
    <property type="entry name" value="G3P_acylTferase_PlsY"/>
</dbReference>
<gene>
    <name evidence="10" type="primary">plsY</name>
    <name evidence="11" type="ORF">CGW93_02120</name>
</gene>
<dbReference type="PANTHER" id="PTHR30309">
    <property type="entry name" value="INNER MEMBRANE PROTEIN YGIH"/>
    <property type="match status" value="1"/>
</dbReference>
<feature type="transmembrane region" description="Helical" evidence="10">
    <location>
        <begin position="145"/>
        <end position="161"/>
    </location>
</feature>
<reference evidence="12" key="1">
    <citation type="submission" date="2017-07" db="EMBL/GenBank/DDBJ databases">
        <title>Novel pathways for hydrocarbon cycling and metabolic interdependencies in hydrothermal sediment communities.</title>
        <authorList>
            <person name="Dombrowski N."/>
            <person name="Seitz K."/>
            <person name="Teske A."/>
            <person name="Baker B."/>
        </authorList>
    </citation>
    <scope>NUCLEOTIDE SEQUENCE [LARGE SCALE GENOMIC DNA]</scope>
</reference>
<organism evidence="11 12">
    <name type="scientific">candidate division WOR-3 bacterium 4484_18</name>
    <dbReference type="NCBI Taxonomy" id="2020626"/>
    <lineage>
        <taxon>Bacteria</taxon>
        <taxon>Bacteria division WOR-3</taxon>
    </lineage>
</organism>
<keyword evidence="8 10" id="KW-0594">Phospholipid biosynthesis</keyword>
<evidence type="ECO:0000256" key="9">
    <source>
        <dbReference type="ARBA" id="ARBA00023264"/>
    </source>
</evidence>
<feature type="transmembrane region" description="Helical" evidence="10">
    <location>
        <begin position="167"/>
        <end position="186"/>
    </location>
</feature>
<proteinExistence type="inferred from homology"/>
<evidence type="ECO:0000313" key="12">
    <source>
        <dbReference type="Proteomes" id="UP000216312"/>
    </source>
</evidence>
<evidence type="ECO:0000256" key="8">
    <source>
        <dbReference type="ARBA" id="ARBA00023209"/>
    </source>
</evidence>
<evidence type="ECO:0000256" key="2">
    <source>
        <dbReference type="ARBA" id="ARBA00022516"/>
    </source>
</evidence>
<dbReference type="GO" id="GO:0005886">
    <property type="term" value="C:plasma membrane"/>
    <property type="evidence" value="ECO:0007669"/>
    <property type="project" value="UniProtKB-SubCell"/>
</dbReference>
<dbReference type="Pfam" id="PF02660">
    <property type="entry name" value="G3P_acyltransf"/>
    <property type="match status" value="1"/>
</dbReference>
<comment type="subunit">
    <text evidence="10">Probably interacts with PlsX.</text>
</comment>
<keyword evidence="6 10" id="KW-0443">Lipid metabolism</keyword>
<protein>
    <recommendedName>
        <fullName evidence="10">Glycerol-3-phosphate acyltransferase</fullName>
    </recommendedName>
    <alternativeName>
        <fullName evidence="10">Acyl-PO4 G3P acyltransferase</fullName>
    </alternativeName>
    <alternativeName>
        <fullName evidence="10">Acyl-phosphate--glycerol-3-phosphate acyltransferase</fullName>
    </alternativeName>
    <alternativeName>
        <fullName evidence="10">G3P acyltransferase</fullName>
        <shortName evidence="10">GPAT</shortName>
        <ecNumber evidence="10">2.3.1.275</ecNumber>
    </alternativeName>
    <alternativeName>
        <fullName evidence="10">Lysophosphatidic acid synthase</fullName>
        <shortName evidence="10">LPA synthase</shortName>
    </alternativeName>
</protein>
<dbReference type="GO" id="GO:0008654">
    <property type="term" value="P:phospholipid biosynthetic process"/>
    <property type="evidence" value="ECO:0007669"/>
    <property type="project" value="UniProtKB-UniRule"/>
</dbReference>
<comment type="caution">
    <text evidence="11">The sequence shown here is derived from an EMBL/GenBank/DDBJ whole genome shotgun (WGS) entry which is preliminary data.</text>
</comment>
<dbReference type="GO" id="GO:0043772">
    <property type="term" value="F:acyl-phosphate glycerol-3-phosphate acyltransferase activity"/>
    <property type="evidence" value="ECO:0007669"/>
    <property type="project" value="UniProtKB-UniRule"/>
</dbReference>
<keyword evidence="3 10" id="KW-0808">Transferase</keyword>
<dbReference type="SMART" id="SM01207">
    <property type="entry name" value="G3P_acyltransf"/>
    <property type="match status" value="1"/>
</dbReference>
<dbReference type="AlphaFoldDB" id="A0A257LUL3"/>
<feature type="transmembrane region" description="Helical" evidence="10">
    <location>
        <begin position="112"/>
        <end position="133"/>
    </location>
</feature>
<feature type="transmembrane region" description="Helical" evidence="10">
    <location>
        <begin position="82"/>
        <end position="100"/>
    </location>
</feature>
<evidence type="ECO:0000256" key="3">
    <source>
        <dbReference type="ARBA" id="ARBA00022679"/>
    </source>
</evidence>
<keyword evidence="1 10" id="KW-1003">Cell membrane</keyword>
<feature type="transmembrane region" description="Helical" evidence="10">
    <location>
        <begin position="6"/>
        <end position="26"/>
    </location>
</feature>
<evidence type="ECO:0000256" key="1">
    <source>
        <dbReference type="ARBA" id="ARBA00022475"/>
    </source>
</evidence>
<evidence type="ECO:0000256" key="6">
    <source>
        <dbReference type="ARBA" id="ARBA00023098"/>
    </source>
</evidence>
<name>A0A257LUL3_UNCW3</name>
<keyword evidence="4 10" id="KW-0812">Transmembrane</keyword>
<sequence length="191" mass="21206">MQPVEVVLILVLGYLMGSILFAEIIARLRGVNIRKVGSGNPGAANVFREVGKLEGVIVWVLDAAKAAIPMLIAGRVLRLPHFWVGMTGIVAFVGHCWPIWYKFKGGKGAATASGVFLYLLPKMFPFGVAAFFILQRVGPRSGKKMLLTFVIMMAIIFGLYYREWQWLLPFILIFIIIGGIANIDVLREVRL</sequence>
<comment type="pathway">
    <text evidence="10">Lipid metabolism; phospholipid metabolism.</text>
</comment>
<comment type="function">
    <text evidence="10">Catalyzes the transfer of an acyl group from acyl-phosphate (acyl-PO(4)) to glycerol-3-phosphate (G3P) to form lysophosphatidic acid (LPA). This enzyme utilizes acyl-phosphate as fatty acyl donor, but not acyl-CoA or acyl-ACP.</text>
</comment>
<dbReference type="UniPathway" id="UPA00085"/>
<keyword evidence="11" id="KW-0012">Acyltransferase</keyword>
<keyword evidence="5 10" id="KW-1133">Transmembrane helix</keyword>
<comment type="subcellular location">
    <subcellularLocation>
        <location evidence="10">Cell membrane</location>
        <topology evidence="10">Multi-pass membrane protein</topology>
    </subcellularLocation>
</comment>
<keyword evidence="7 10" id="KW-0472">Membrane</keyword>
<dbReference type="HAMAP" id="MF_01043">
    <property type="entry name" value="PlsY"/>
    <property type="match status" value="1"/>
</dbReference>
<evidence type="ECO:0000256" key="5">
    <source>
        <dbReference type="ARBA" id="ARBA00022989"/>
    </source>
</evidence>
<keyword evidence="9 10" id="KW-1208">Phospholipid metabolism</keyword>
<dbReference type="PANTHER" id="PTHR30309:SF0">
    <property type="entry name" value="GLYCEROL-3-PHOSPHATE ACYLTRANSFERASE-RELATED"/>
    <property type="match status" value="1"/>
</dbReference>